<evidence type="ECO:0000256" key="1">
    <source>
        <dbReference type="SAM" id="SignalP"/>
    </source>
</evidence>
<feature type="chain" id="PRO_5001698049" evidence="1">
    <location>
        <begin position="31"/>
        <end position="245"/>
    </location>
</feature>
<proteinExistence type="predicted"/>
<dbReference type="Gene3D" id="2.60.120.380">
    <property type="match status" value="1"/>
</dbReference>
<reference evidence="2 3" key="1">
    <citation type="journal article" date="2013" name="Int. J. Syst. Evol. Microbiol.">
        <title>Tumebacillus flagellatus sp. nov., an alpha-amylase/pullulanase-producing bacterium isolated from cassava wastewater.</title>
        <authorList>
            <person name="Wang Q."/>
            <person name="Xie N."/>
            <person name="Qin Y."/>
            <person name="Shen N."/>
            <person name="Zhu J."/>
            <person name="Mi H."/>
            <person name="Huang R."/>
        </authorList>
    </citation>
    <scope>NUCLEOTIDE SEQUENCE [LARGE SCALE GENOMIC DNA]</scope>
    <source>
        <strain evidence="2 3">GST4</strain>
    </source>
</reference>
<sequence>MFGKLKSLTAAALMAGALAVSGVSASSANATDFLQGNQDVTGVLAKGATVSYLYNPYQNGYFTTYVSCSTCSYKVVDQDGNQAFQNFRTESPDTWWGRSDTNYYIQVTNNSNTSDANYRVWVSDSIPDTRENDNDPYWATPIQEWNPLSSYMAYPSDVDYYGYKPTNTLRQTVTLNREPGGGSLYYLYVYDSKHNLIASSEDISDETTTLDFNATGGQWYFIEVSSDDLDYNPYTIQVNRYQDLD</sequence>
<dbReference type="RefSeq" id="WP_038089235.1">
    <property type="nucleotide sequence ID" value="NZ_JMIR01000017.1"/>
</dbReference>
<comment type="caution">
    <text evidence="2">The sequence shown here is derived from an EMBL/GenBank/DDBJ whole genome shotgun (WGS) entry which is preliminary data.</text>
</comment>
<dbReference type="OrthoDB" id="2621157at2"/>
<evidence type="ECO:0000313" key="3">
    <source>
        <dbReference type="Proteomes" id="UP000027931"/>
    </source>
</evidence>
<keyword evidence="3" id="KW-1185">Reference proteome</keyword>
<keyword evidence="1" id="KW-0732">Signal</keyword>
<protein>
    <submittedName>
        <fullName evidence="2">Uncharacterized protein</fullName>
    </submittedName>
</protein>
<name>A0A074LQV8_9BACL</name>
<accession>A0A074LQV8</accession>
<evidence type="ECO:0000313" key="2">
    <source>
        <dbReference type="EMBL" id="KEO82880.1"/>
    </source>
</evidence>
<dbReference type="Proteomes" id="UP000027931">
    <property type="component" value="Unassembled WGS sequence"/>
</dbReference>
<dbReference type="STRING" id="1157490.EL26_13325"/>
<organism evidence="2 3">
    <name type="scientific">Tumebacillus flagellatus</name>
    <dbReference type="NCBI Taxonomy" id="1157490"/>
    <lineage>
        <taxon>Bacteria</taxon>
        <taxon>Bacillati</taxon>
        <taxon>Bacillota</taxon>
        <taxon>Bacilli</taxon>
        <taxon>Bacillales</taxon>
        <taxon>Alicyclobacillaceae</taxon>
        <taxon>Tumebacillus</taxon>
    </lineage>
</organism>
<feature type="signal peptide" evidence="1">
    <location>
        <begin position="1"/>
        <end position="30"/>
    </location>
</feature>
<dbReference type="AlphaFoldDB" id="A0A074LQV8"/>
<gene>
    <name evidence="2" type="ORF">EL26_13325</name>
</gene>
<dbReference type="EMBL" id="JMIR01000017">
    <property type="protein sequence ID" value="KEO82880.1"/>
    <property type="molecule type" value="Genomic_DNA"/>
</dbReference>